<keyword evidence="2" id="KW-1133">Transmembrane helix</keyword>
<dbReference type="EMBL" id="JACCBU010000001">
    <property type="protein sequence ID" value="NYE72430.1"/>
    <property type="molecule type" value="Genomic_DNA"/>
</dbReference>
<comment type="caution">
    <text evidence="3">The sequence shown here is derived from an EMBL/GenBank/DDBJ whole genome shotgun (WGS) entry which is preliminary data.</text>
</comment>
<dbReference type="RefSeq" id="WP_179753212.1">
    <property type="nucleotide sequence ID" value="NZ_JACCBU010000001.1"/>
</dbReference>
<evidence type="ECO:0000256" key="2">
    <source>
        <dbReference type="SAM" id="Phobius"/>
    </source>
</evidence>
<keyword evidence="2" id="KW-0472">Membrane</keyword>
<reference evidence="3 4" key="1">
    <citation type="submission" date="2020-07" db="EMBL/GenBank/DDBJ databases">
        <title>Sequencing the genomes of 1000 actinobacteria strains.</title>
        <authorList>
            <person name="Klenk H.-P."/>
        </authorList>
    </citation>
    <scope>NUCLEOTIDE SEQUENCE [LARGE SCALE GENOMIC DNA]</scope>
    <source>
        <strain evidence="3 4">DSM 22083</strain>
    </source>
</reference>
<keyword evidence="2" id="KW-0812">Transmembrane</keyword>
<feature type="region of interest" description="Disordered" evidence="1">
    <location>
        <begin position="1"/>
        <end position="21"/>
    </location>
</feature>
<accession>A0A7Y9I993</accession>
<name>A0A7Y9I993_9ACTN</name>
<dbReference type="Proteomes" id="UP000569914">
    <property type="component" value="Unassembled WGS sequence"/>
</dbReference>
<feature type="transmembrane region" description="Helical" evidence="2">
    <location>
        <begin position="121"/>
        <end position="147"/>
    </location>
</feature>
<dbReference type="AlphaFoldDB" id="A0A7Y9I993"/>
<gene>
    <name evidence="3" type="ORF">BKA15_003759</name>
</gene>
<protein>
    <submittedName>
        <fullName evidence="3">Uncharacterized protein</fullName>
    </submittedName>
</protein>
<evidence type="ECO:0000313" key="3">
    <source>
        <dbReference type="EMBL" id="NYE72430.1"/>
    </source>
</evidence>
<proteinExistence type="predicted"/>
<organism evidence="3 4">
    <name type="scientific">Microlunatus parietis</name>
    <dbReference type="NCBI Taxonomy" id="682979"/>
    <lineage>
        <taxon>Bacteria</taxon>
        <taxon>Bacillati</taxon>
        <taxon>Actinomycetota</taxon>
        <taxon>Actinomycetes</taxon>
        <taxon>Propionibacteriales</taxon>
        <taxon>Propionibacteriaceae</taxon>
        <taxon>Microlunatus</taxon>
    </lineage>
</organism>
<sequence length="149" mass="15966">MSQPPYGAPQPFDSAPQPPMGQSQLVVNLRKPFGLLADQMVSPVVNINGHPAPAKWGQNFYPTHAGHHQVACSSRYLWEFGPQTMAVDIPPGQSVEVHYTGPVITFGAGRMGFTEQPRPGMIAWVLLISIPVAVILLMVIVGIVAGLSS</sequence>
<keyword evidence="4" id="KW-1185">Reference proteome</keyword>
<evidence type="ECO:0000256" key="1">
    <source>
        <dbReference type="SAM" id="MobiDB-lite"/>
    </source>
</evidence>
<evidence type="ECO:0000313" key="4">
    <source>
        <dbReference type="Proteomes" id="UP000569914"/>
    </source>
</evidence>